<dbReference type="AlphaFoldDB" id="A0ABD2AR00"/>
<protein>
    <submittedName>
        <fullName evidence="1">Uncharacterized protein</fullName>
    </submittedName>
</protein>
<reference evidence="1 2" key="1">
    <citation type="journal article" date="2024" name="Ann. Entomol. Soc. Am.">
        <title>Genomic analyses of the southern and eastern yellowjacket wasps (Hymenoptera: Vespidae) reveal evolutionary signatures of social life.</title>
        <authorList>
            <person name="Catto M.A."/>
            <person name="Caine P.B."/>
            <person name="Orr S.E."/>
            <person name="Hunt B.G."/>
            <person name="Goodisman M.A.D."/>
        </authorList>
    </citation>
    <scope>NUCLEOTIDE SEQUENCE [LARGE SCALE GENOMIC DNA]</scope>
    <source>
        <strain evidence="1">232</strain>
        <tissue evidence="1">Head and thorax</tissue>
    </source>
</reference>
<organism evidence="1 2">
    <name type="scientific">Vespula maculifrons</name>
    <name type="common">Eastern yellow jacket</name>
    <name type="synonym">Wasp</name>
    <dbReference type="NCBI Taxonomy" id="7453"/>
    <lineage>
        <taxon>Eukaryota</taxon>
        <taxon>Metazoa</taxon>
        <taxon>Ecdysozoa</taxon>
        <taxon>Arthropoda</taxon>
        <taxon>Hexapoda</taxon>
        <taxon>Insecta</taxon>
        <taxon>Pterygota</taxon>
        <taxon>Neoptera</taxon>
        <taxon>Endopterygota</taxon>
        <taxon>Hymenoptera</taxon>
        <taxon>Apocrita</taxon>
        <taxon>Aculeata</taxon>
        <taxon>Vespoidea</taxon>
        <taxon>Vespidae</taxon>
        <taxon>Vespinae</taxon>
        <taxon>Vespula</taxon>
    </lineage>
</organism>
<gene>
    <name evidence="1" type="ORF">V1477_019640</name>
</gene>
<proteinExistence type="predicted"/>
<sequence length="94" mass="11393">MSSSGDVFLAESIQRDEWQSLGTIFFFYRDVERCSYAIREVIFVSFFSVRMNVFDFLFVPVAHETRVRNAFRQKRCRRYTTWATPKEIEKFIRE</sequence>
<evidence type="ECO:0000313" key="1">
    <source>
        <dbReference type="EMBL" id="KAL2723049.1"/>
    </source>
</evidence>
<dbReference type="Proteomes" id="UP001607303">
    <property type="component" value="Unassembled WGS sequence"/>
</dbReference>
<dbReference type="EMBL" id="JAYRBN010000115">
    <property type="protein sequence ID" value="KAL2723049.1"/>
    <property type="molecule type" value="Genomic_DNA"/>
</dbReference>
<evidence type="ECO:0000313" key="2">
    <source>
        <dbReference type="Proteomes" id="UP001607303"/>
    </source>
</evidence>
<name>A0ABD2AR00_VESMC</name>
<accession>A0ABD2AR00</accession>
<keyword evidence="2" id="KW-1185">Reference proteome</keyword>
<comment type="caution">
    <text evidence="1">The sequence shown here is derived from an EMBL/GenBank/DDBJ whole genome shotgun (WGS) entry which is preliminary data.</text>
</comment>